<accession>A0A369JFF2</accession>
<evidence type="ECO:0000259" key="2">
    <source>
        <dbReference type="Pfam" id="PF20152"/>
    </source>
</evidence>
<gene>
    <name evidence="3" type="ORF">Hypma_000508</name>
</gene>
<dbReference type="InParanoid" id="A0A369JFF2"/>
<feature type="transmembrane region" description="Helical" evidence="1">
    <location>
        <begin position="208"/>
        <end position="228"/>
    </location>
</feature>
<organism evidence="3 4">
    <name type="scientific">Hypsizygus marmoreus</name>
    <name type="common">White beech mushroom</name>
    <name type="synonym">Agaricus marmoreus</name>
    <dbReference type="NCBI Taxonomy" id="39966"/>
    <lineage>
        <taxon>Eukaryota</taxon>
        <taxon>Fungi</taxon>
        <taxon>Dikarya</taxon>
        <taxon>Basidiomycota</taxon>
        <taxon>Agaricomycotina</taxon>
        <taxon>Agaricomycetes</taxon>
        <taxon>Agaricomycetidae</taxon>
        <taxon>Agaricales</taxon>
        <taxon>Tricholomatineae</taxon>
        <taxon>Lyophyllaceae</taxon>
        <taxon>Hypsizygus</taxon>
    </lineage>
</organism>
<protein>
    <recommendedName>
        <fullName evidence="2">DUF6534 domain-containing protein</fullName>
    </recommendedName>
</protein>
<feature type="transmembrane region" description="Helical" evidence="1">
    <location>
        <begin position="94"/>
        <end position="112"/>
    </location>
</feature>
<dbReference type="InterPro" id="IPR045339">
    <property type="entry name" value="DUF6534"/>
</dbReference>
<feature type="transmembrane region" description="Helical" evidence="1">
    <location>
        <begin position="51"/>
        <end position="74"/>
    </location>
</feature>
<dbReference type="Pfam" id="PF20152">
    <property type="entry name" value="DUF6534"/>
    <property type="match status" value="1"/>
</dbReference>
<feature type="transmembrane region" description="Helical" evidence="1">
    <location>
        <begin position="124"/>
        <end position="150"/>
    </location>
</feature>
<keyword evidence="1" id="KW-0472">Membrane</keyword>
<dbReference type="EMBL" id="LUEZ02000106">
    <property type="protein sequence ID" value="RDB18144.1"/>
    <property type="molecule type" value="Genomic_DNA"/>
</dbReference>
<dbReference type="STRING" id="39966.A0A369JFF2"/>
<dbReference type="OrthoDB" id="3012488at2759"/>
<keyword evidence="1" id="KW-1133">Transmembrane helix</keyword>
<dbReference type="AlphaFoldDB" id="A0A369JFF2"/>
<dbReference type="Proteomes" id="UP000076154">
    <property type="component" value="Unassembled WGS sequence"/>
</dbReference>
<name>A0A369JFF2_HYPMA</name>
<feature type="domain" description="DUF6534" evidence="2">
    <location>
        <begin position="172"/>
        <end position="259"/>
    </location>
</feature>
<dbReference type="PANTHER" id="PTHR40465:SF1">
    <property type="entry name" value="DUF6534 DOMAIN-CONTAINING PROTEIN"/>
    <property type="match status" value="1"/>
</dbReference>
<sequence length="315" mass="35222">MSAAPPRIDITNTYGAALIGVIFSAMLYGITTLQTGFFYIHYPDDRIRNKILVGTVWVLDTIHMILVCIAIYHALITSYANPLALVAIHWSQTSSSICNILTVVIVHCFFTVQIFRLSGPKVRWWLGTINGLLVLGQFCLGIEVVTFMFIKKDFEKLREVTFIAIVPFIVISVLSDIAITAALCILLHGAKSHFRRTNQLLTTIMVYAINRCILTLVVTIAEVIAFAISPHTLWYLAIDFVVGKLYANSLLATLNQRHSLNPSVHRVLLLEMDSKQCDVTAALNFRIPDQGIEISQPHEPRYILESASVYEAQVS</sequence>
<feature type="transmembrane region" description="Helical" evidence="1">
    <location>
        <begin position="14"/>
        <end position="39"/>
    </location>
</feature>
<reference evidence="3" key="1">
    <citation type="submission" date="2018-04" db="EMBL/GenBank/DDBJ databases">
        <title>Whole genome sequencing of Hypsizygus marmoreus.</title>
        <authorList>
            <person name="Choi I.-G."/>
            <person name="Min B."/>
            <person name="Kim J.-G."/>
            <person name="Kim S."/>
            <person name="Oh Y.-L."/>
            <person name="Kong W.-S."/>
            <person name="Park H."/>
            <person name="Jeong J."/>
            <person name="Song E.-S."/>
        </authorList>
    </citation>
    <scope>NUCLEOTIDE SEQUENCE [LARGE SCALE GENOMIC DNA]</scope>
    <source>
        <strain evidence="3">51987-8</strain>
    </source>
</reference>
<feature type="transmembrane region" description="Helical" evidence="1">
    <location>
        <begin position="162"/>
        <end position="187"/>
    </location>
</feature>
<evidence type="ECO:0000313" key="3">
    <source>
        <dbReference type="EMBL" id="RDB18144.1"/>
    </source>
</evidence>
<proteinExistence type="predicted"/>
<keyword evidence="1" id="KW-0812">Transmembrane</keyword>
<evidence type="ECO:0000313" key="4">
    <source>
        <dbReference type="Proteomes" id="UP000076154"/>
    </source>
</evidence>
<dbReference type="PANTHER" id="PTHR40465">
    <property type="entry name" value="CHROMOSOME 1, WHOLE GENOME SHOTGUN SEQUENCE"/>
    <property type="match status" value="1"/>
</dbReference>
<evidence type="ECO:0000256" key="1">
    <source>
        <dbReference type="SAM" id="Phobius"/>
    </source>
</evidence>
<keyword evidence="4" id="KW-1185">Reference proteome</keyword>
<comment type="caution">
    <text evidence="3">The sequence shown here is derived from an EMBL/GenBank/DDBJ whole genome shotgun (WGS) entry which is preliminary data.</text>
</comment>